<evidence type="ECO:0000256" key="1">
    <source>
        <dbReference type="SAM" id="Phobius"/>
    </source>
</evidence>
<dbReference type="Proteomes" id="UP001596410">
    <property type="component" value="Unassembled WGS sequence"/>
</dbReference>
<proteinExistence type="predicted"/>
<accession>A0ABW2ELQ0</accession>
<dbReference type="EMBL" id="JBHSZV010000020">
    <property type="protein sequence ID" value="MFC7061876.1"/>
    <property type="molecule type" value="Genomic_DNA"/>
</dbReference>
<dbReference type="RefSeq" id="WP_204709944.1">
    <property type="nucleotide sequence ID" value="NZ_JBHSZV010000020.1"/>
</dbReference>
<reference evidence="3" key="1">
    <citation type="journal article" date="2019" name="Int. J. Syst. Evol. Microbiol.">
        <title>The Global Catalogue of Microorganisms (GCM) 10K type strain sequencing project: providing services to taxonomists for standard genome sequencing and annotation.</title>
        <authorList>
            <consortium name="The Broad Institute Genomics Platform"/>
            <consortium name="The Broad Institute Genome Sequencing Center for Infectious Disease"/>
            <person name="Wu L."/>
            <person name="Ma J."/>
        </authorList>
    </citation>
    <scope>NUCLEOTIDE SEQUENCE [LARGE SCALE GENOMIC DNA]</scope>
    <source>
        <strain evidence="3">CGMCC 4.1621</strain>
    </source>
</reference>
<gene>
    <name evidence="2" type="ORF">ACFQIC_08400</name>
</gene>
<protein>
    <recommendedName>
        <fullName evidence="4">GerMN domain-containing protein</fullName>
    </recommendedName>
</protein>
<keyword evidence="1" id="KW-0812">Transmembrane</keyword>
<keyword evidence="1" id="KW-1133">Transmembrane helix</keyword>
<organism evidence="2 3">
    <name type="scientific">Halobacillus seohaensis</name>
    <dbReference type="NCBI Taxonomy" id="447421"/>
    <lineage>
        <taxon>Bacteria</taxon>
        <taxon>Bacillati</taxon>
        <taxon>Bacillota</taxon>
        <taxon>Bacilli</taxon>
        <taxon>Bacillales</taxon>
        <taxon>Bacillaceae</taxon>
        <taxon>Halobacillus</taxon>
    </lineage>
</organism>
<evidence type="ECO:0000313" key="2">
    <source>
        <dbReference type="EMBL" id="MFC7061876.1"/>
    </source>
</evidence>
<feature type="transmembrane region" description="Helical" evidence="1">
    <location>
        <begin position="5"/>
        <end position="22"/>
    </location>
</feature>
<sequence length="141" mass="16413">MRKKIAIIISLIVILTSGVYYINNQYFFNPVSFDQDFVTPHNWNDYKRPLELTIYSFEQGEETETIKQEQEIRGLLEDLKESPSASETEFGAGEVNGGLTLTADDRTLLEVLFYPDHWEILKRNTPTFELTDSLKQFIDRI</sequence>
<comment type="caution">
    <text evidence="2">The sequence shown here is derived from an EMBL/GenBank/DDBJ whole genome shotgun (WGS) entry which is preliminary data.</text>
</comment>
<evidence type="ECO:0000313" key="3">
    <source>
        <dbReference type="Proteomes" id="UP001596410"/>
    </source>
</evidence>
<evidence type="ECO:0008006" key="4">
    <source>
        <dbReference type="Google" id="ProtNLM"/>
    </source>
</evidence>
<keyword evidence="3" id="KW-1185">Reference proteome</keyword>
<keyword evidence="1" id="KW-0472">Membrane</keyword>
<name>A0ABW2ELQ0_9BACI</name>